<dbReference type="CDD" id="cd05121">
    <property type="entry name" value="ABC1_ADCK3-like"/>
    <property type="match status" value="1"/>
</dbReference>
<gene>
    <name evidence="4" type="ORF">KJB30_16325</name>
</gene>
<dbReference type="InterPro" id="IPR050154">
    <property type="entry name" value="UbiB_kinase"/>
</dbReference>
<dbReference type="PANTHER" id="PTHR10566:SF113">
    <property type="entry name" value="PROTEIN ACTIVITY OF BC1 COMPLEX KINASE 7, CHLOROPLASTIC"/>
    <property type="match status" value="1"/>
</dbReference>
<keyword evidence="2" id="KW-0472">Membrane</keyword>
<dbReference type="InterPro" id="IPR004147">
    <property type="entry name" value="ABC1_dom"/>
</dbReference>
<evidence type="ECO:0000259" key="3">
    <source>
        <dbReference type="Pfam" id="PF03109"/>
    </source>
</evidence>
<keyword evidence="4" id="KW-0830">Ubiquinone</keyword>
<keyword evidence="2" id="KW-1133">Transmembrane helix</keyword>
<comment type="similarity">
    <text evidence="1">Belongs to the protein kinase superfamily. ADCK protein kinase family.</text>
</comment>
<organism evidence="4 5">
    <name type="scientific">Pelotalea chapellei</name>
    <dbReference type="NCBI Taxonomy" id="44671"/>
    <lineage>
        <taxon>Bacteria</taxon>
        <taxon>Pseudomonadati</taxon>
        <taxon>Thermodesulfobacteriota</taxon>
        <taxon>Desulfuromonadia</taxon>
        <taxon>Geobacterales</taxon>
        <taxon>Geobacteraceae</taxon>
        <taxon>Pelotalea</taxon>
    </lineage>
</organism>
<evidence type="ECO:0000256" key="2">
    <source>
        <dbReference type="SAM" id="Phobius"/>
    </source>
</evidence>
<dbReference type="InterPro" id="IPR011009">
    <property type="entry name" value="Kinase-like_dom_sf"/>
</dbReference>
<keyword evidence="5" id="KW-1185">Reference proteome</keyword>
<keyword evidence="2" id="KW-0812">Transmembrane</keyword>
<evidence type="ECO:0000256" key="1">
    <source>
        <dbReference type="ARBA" id="ARBA00009670"/>
    </source>
</evidence>
<dbReference type="EMBL" id="JAHDYS010000020">
    <property type="protein sequence ID" value="MBT1073359.1"/>
    <property type="molecule type" value="Genomic_DNA"/>
</dbReference>
<reference evidence="4 5" key="1">
    <citation type="submission" date="2021-05" db="EMBL/GenBank/DDBJ databases">
        <title>The draft genome of Geobacter chapellei DSM 13688.</title>
        <authorList>
            <person name="Xu Z."/>
            <person name="Masuda Y."/>
            <person name="Itoh H."/>
            <person name="Senoo K."/>
        </authorList>
    </citation>
    <scope>NUCLEOTIDE SEQUENCE [LARGE SCALE GENOMIC DNA]</scope>
    <source>
        <strain evidence="4 5">DSM 13688</strain>
    </source>
</reference>
<proteinExistence type="inferred from homology"/>
<protein>
    <submittedName>
        <fullName evidence="4">Ubiquinone biosynthesis protein UbiB</fullName>
    </submittedName>
</protein>
<sequence length="561" mass="63673">MLSLFKITGNIRNLKRYLNIVRVLSSYGFDQVFVMLGLSEIVERSRRFLKRDASILERFTAAERLRMALEELGPTFIKLGQILSTRSDVIPRAFVLEFEKLQDSVPCFSFEAVKKQIEYELGGPTGNFFSSIEPDALAAASIAQVHRAYLLTGEVVAIKVRRPGVVELVESDISALMGLARLAEKHIPSSDLYDPVGLVREFTRSIRREMDFTREGHTIEKFKSNLLDFKGMYFPKVYWEASARGVLTMEYIDGIKVSDLDALDCASYDRQLLAHRGADVFLEMVLKHGFFHGDPHPGNVLIMPGNVICLLDYGIVGRLDEELKNFLSDILFAIVGRNMDEVVSLLFHAGDVPDSLNTRALKHDLFNFIDGYYEIPLKDVEVGRMLQEFIDLISHYNIRIQPDLMLLTKALVVIEGMGRNLDPNFNMVEHLRPYMERAVRQKYSPGKISKDINSIFSSYVSLARNLPRDLKEIINRINRNKFKIDVEHRGFDRLLNDFDRSMNRLSSSLILSALIIGSSIIMQTDKGPQLLGFPVLAFMGYTVAGVIGLWLVYAIIRSGRL</sequence>
<dbReference type="SUPFAM" id="SSF56112">
    <property type="entry name" value="Protein kinase-like (PK-like)"/>
    <property type="match status" value="1"/>
</dbReference>
<dbReference type="PANTHER" id="PTHR10566">
    <property type="entry name" value="CHAPERONE-ACTIVITY OF BC1 COMPLEX CABC1 -RELATED"/>
    <property type="match status" value="1"/>
</dbReference>
<dbReference type="Pfam" id="PF03109">
    <property type="entry name" value="ABC1"/>
    <property type="match status" value="1"/>
</dbReference>
<accession>A0ABS5UCI2</accession>
<feature type="domain" description="ABC1 atypical kinase-like" evidence="3">
    <location>
        <begin position="100"/>
        <end position="344"/>
    </location>
</feature>
<dbReference type="Proteomes" id="UP000784128">
    <property type="component" value="Unassembled WGS sequence"/>
</dbReference>
<dbReference type="RefSeq" id="WP_214301323.1">
    <property type="nucleotide sequence ID" value="NZ_JAHDYS010000020.1"/>
</dbReference>
<feature type="transmembrane region" description="Helical" evidence="2">
    <location>
        <begin position="535"/>
        <end position="556"/>
    </location>
</feature>
<comment type="caution">
    <text evidence="4">The sequence shown here is derived from an EMBL/GenBank/DDBJ whole genome shotgun (WGS) entry which is preliminary data.</text>
</comment>
<evidence type="ECO:0000313" key="4">
    <source>
        <dbReference type="EMBL" id="MBT1073359.1"/>
    </source>
</evidence>
<evidence type="ECO:0000313" key="5">
    <source>
        <dbReference type="Proteomes" id="UP000784128"/>
    </source>
</evidence>
<name>A0ABS5UCI2_9BACT</name>